<proteinExistence type="predicted"/>
<accession>R9P8K8</accession>
<evidence type="ECO:0000256" key="1">
    <source>
        <dbReference type="SAM" id="MobiDB-lite"/>
    </source>
</evidence>
<organism evidence="2 3">
    <name type="scientific">Pseudozyma hubeiensis (strain SY62)</name>
    <name type="common">Yeast</name>
    <dbReference type="NCBI Taxonomy" id="1305764"/>
    <lineage>
        <taxon>Eukaryota</taxon>
        <taxon>Fungi</taxon>
        <taxon>Dikarya</taxon>
        <taxon>Basidiomycota</taxon>
        <taxon>Ustilaginomycotina</taxon>
        <taxon>Ustilaginomycetes</taxon>
        <taxon>Ustilaginales</taxon>
        <taxon>Ustilaginaceae</taxon>
        <taxon>Pseudozyma</taxon>
    </lineage>
</organism>
<sequence length="94" mass="10618">MFSHKCYTGINGSGDGKRKFAPPQNDVTLRSASDFLRQPLSLACQFWRRRTSAEPAGEFAFTEKGKEDPWLPGCRRSTVGWDAKRSFTPPRHGE</sequence>
<gene>
    <name evidence="2" type="ORF">PHSY_001976</name>
</gene>
<dbReference type="RefSeq" id="XP_012187992.1">
    <property type="nucleotide sequence ID" value="XM_012332602.1"/>
</dbReference>
<reference evidence="3" key="1">
    <citation type="journal article" date="2013" name="Genome Announc.">
        <title>Draft genome sequence of the basidiomycetous yeast-like fungus Pseudozyma hubeiensis SY62, which produces an abundant amount of the biosurfactant mannosylerythritol lipids.</title>
        <authorList>
            <person name="Konishi M."/>
            <person name="Hatada Y."/>
            <person name="Horiuchi J."/>
        </authorList>
    </citation>
    <scope>NUCLEOTIDE SEQUENCE [LARGE SCALE GENOMIC DNA]</scope>
    <source>
        <strain evidence="3">SY62</strain>
    </source>
</reference>
<dbReference type="AlphaFoldDB" id="R9P8K8"/>
<feature type="region of interest" description="Disordered" evidence="1">
    <location>
        <begin position="1"/>
        <end position="24"/>
    </location>
</feature>
<dbReference type="GeneID" id="24107271"/>
<evidence type="ECO:0000313" key="2">
    <source>
        <dbReference type="EMBL" id="GAC94405.1"/>
    </source>
</evidence>
<keyword evidence="3" id="KW-1185">Reference proteome</keyword>
<protein>
    <submittedName>
        <fullName evidence="2">Uncharacterized protein</fullName>
    </submittedName>
</protein>
<dbReference type="EMBL" id="DF238784">
    <property type="protein sequence ID" value="GAC94405.1"/>
    <property type="molecule type" value="Genomic_DNA"/>
</dbReference>
<dbReference type="Proteomes" id="UP000014071">
    <property type="component" value="Unassembled WGS sequence"/>
</dbReference>
<evidence type="ECO:0000313" key="3">
    <source>
        <dbReference type="Proteomes" id="UP000014071"/>
    </source>
</evidence>
<name>R9P8K8_PSEHS</name>
<dbReference type="HOGENOM" id="CLU_2387126_0_0_1"/>